<evidence type="ECO:0000259" key="1">
    <source>
        <dbReference type="Pfam" id="PF00535"/>
    </source>
</evidence>
<proteinExistence type="predicted"/>
<dbReference type="InterPro" id="IPR029044">
    <property type="entry name" value="Nucleotide-diphossugar_trans"/>
</dbReference>
<dbReference type="Proteomes" id="UP000562045">
    <property type="component" value="Unassembled WGS sequence"/>
</dbReference>
<protein>
    <submittedName>
        <fullName evidence="2">Glycosyltransferase involved in cell wall biosynthesis</fullName>
    </submittedName>
</protein>
<evidence type="ECO:0000313" key="3">
    <source>
        <dbReference type="Proteomes" id="UP000562045"/>
    </source>
</evidence>
<dbReference type="RefSeq" id="WP_179650917.1">
    <property type="nucleotide sequence ID" value="NZ_JACBZM010000001.1"/>
</dbReference>
<dbReference type="GO" id="GO:0006487">
    <property type="term" value="P:protein N-linked glycosylation"/>
    <property type="evidence" value="ECO:0007669"/>
    <property type="project" value="TreeGrafter"/>
</dbReference>
<dbReference type="PANTHER" id="PTHR10859:SF91">
    <property type="entry name" value="DOLICHYL-PHOSPHATE BETA-GLUCOSYLTRANSFERASE"/>
    <property type="match status" value="1"/>
</dbReference>
<keyword evidence="2" id="KW-0808">Transferase</keyword>
<dbReference type="PANTHER" id="PTHR10859">
    <property type="entry name" value="GLYCOSYL TRANSFERASE"/>
    <property type="match status" value="1"/>
</dbReference>
<dbReference type="GO" id="GO:0016740">
    <property type="term" value="F:transferase activity"/>
    <property type="evidence" value="ECO:0007669"/>
    <property type="project" value="UniProtKB-KW"/>
</dbReference>
<dbReference type="InterPro" id="IPR001173">
    <property type="entry name" value="Glyco_trans_2-like"/>
</dbReference>
<feature type="domain" description="Glycosyltransferase 2-like" evidence="1">
    <location>
        <begin position="4"/>
        <end position="165"/>
    </location>
</feature>
<dbReference type="SUPFAM" id="SSF53448">
    <property type="entry name" value="Nucleotide-diphospho-sugar transferases"/>
    <property type="match status" value="1"/>
</dbReference>
<dbReference type="Pfam" id="PF00535">
    <property type="entry name" value="Glycos_transf_2"/>
    <property type="match status" value="1"/>
</dbReference>
<name>A0A7Y9ZLC5_9ACTN</name>
<organism evidence="2 3">
    <name type="scientific">Nocardioides aromaticivorans</name>
    <dbReference type="NCBI Taxonomy" id="200618"/>
    <lineage>
        <taxon>Bacteria</taxon>
        <taxon>Bacillati</taxon>
        <taxon>Actinomycetota</taxon>
        <taxon>Actinomycetes</taxon>
        <taxon>Propionibacteriales</taxon>
        <taxon>Nocardioidaceae</taxon>
        <taxon>Nocardioides</taxon>
    </lineage>
</organism>
<dbReference type="EMBL" id="JACBZM010000001">
    <property type="protein sequence ID" value="NYI47015.1"/>
    <property type="molecule type" value="Genomic_DNA"/>
</dbReference>
<accession>A0A7Y9ZLC5</accession>
<comment type="caution">
    <text evidence="2">The sequence shown here is derived from an EMBL/GenBank/DDBJ whole genome shotgun (WGS) entry which is preliminary data.</text>
</comment>
<dbReference type="Gene3D" id="3.90.550.10">
    <property type="entry name" value="Spore Coat Polysaccharide Biosynthesis Protein SpsA, Chain A"/>
    <property type="match status" value="1"/>
</dbReference>
<evidence type="ECO:0000313" key="2">
    <source>
        <dbReference type="EMBL" id="NYI47015.1"/>
    </source>
</evidence>
<dbReference type="AlphaFoldDB" id="A0A7Y9ZLC5"/>
<reference evidence="2 3" key="1">
    <citation type="submission" date="2020-07" db="EMBL/GenBank/DDBJ databases">
        <title>Sequencing the genomes of 1000 actinobacteria strains.</title>
        <authorList>
            <person name="Klenk H.-P."/>
        </authorList>
    </citation>
    <scope>NUCLEOTIDE SEQUENCE [LARGE SCALE GENOMIC DNA]</scope>
    <source>
        <strain evidence="2 3">DSM 15131</strain>
    </source>
</reference>
<gene>
    <name evidence="2" type="ORF">BJ993_004095</name>
</gene>
<sequence length="279" mass="29721">MLQIVIPAFNEERRLPRTLRELRRYAAAHRGVLGHVEVIVVDNASSDATAEVARAASTAALPVRVVRCTRRGKGAAVRAGLLATDADLVCFMDADGATGLDALEVAWRRVLLGAEVVIGSRALAGSETEERHCRTRSRGAAVYRRLAGRLVPGIADTQCGFKVFRGDLVREAVRDLDTAGFSFDVELLVRLRAAGARIEEIPVSWVDVPGSTFVPVRHGAGAFAELARIAWSTRGLQTSGPGRVAVSTTRSPMPLPAVAALPAVVAVPVLASITPRSHR</sequence>